<proteinExistence type="predicted"/>
<evidence type="ECO:0000313" key="3">
    <source>
        <dbReference type="Proteomes" id="UP000306980"/>
    </source>
</evidence>
<dbReference type="OrthoDB" id="2692029at2"/>
<dbReference type="InterPro" id="IPR035218">
    <property type="entry name" value="DUF5327"/>
</dbReference>
<dbReference type="EMBL" id="VCIA01000001">
    <property type="protein sequence ID" value="TMN22045.1"/>
    <property type="molecule type" value="Genomic_DNA"/>
</dbReference>
<dbReference type="AlphaFoldDB" id="A0A5S3QJK6"/>
<feature type="region of interest" description="Disordered" evidence="1">
    <location>
        <begin position="65"/>
        <end position="94"/>
    </location>
</feature>
<sequence>MAVTNDTIIQKMQKELAQAKQLTGDERAMKKHIANIHLLCELLLEEESIPGAGSDFTVEEMKAMIGTTTPPTPRETTGKVLEEDGANGDSIFDF</sequence>
<evidence type="ECO:0000313" key="2">
    <source>
        <dbReference type="EMBL" id="TMN22045.1"/>
    </source>
</evidence>
<comment type="caution">
    <text evidence="2">The sequence shown here is derived from an EMBL/GenBank/DDBJ whole genome shotgun (WGS) entry which is preliminary data.</text>
</comment>
<gene>
    <name evidence="2" type="ORF">FFL34_07855</name>
</gene>
<dbReference type="Proteomes" id="UP000306980">
    <property type="component" value="Unassembled WGS sequence"/>
</dbReference>
<protein>
    <recommendedName>
        <fullName evidence="4">YwdI family protein</fullName>
    </recommendedName>
</protein>
<evidence type="ECO:0008006" key="4">
    <source>
        <dbReference type="Google" id="ProtNLM"/>
    </source>
</evidence>
<evidence type="ECO:0000256" key="1">
    <source>
        <dbReference type="SAM" id="MobiDB-lite"/>
    </source>
</evidence>
<dbReference type="RefSeq" id="WP_138602954.1">
    <property type="nucleotide sequence ID" value="NZ_VCIA01000001.1"/>
</dbReference>
<reference evidence="2 3" key="1">
    <citation type="submission" date="2019-05" db="EMBL/GenBank/DDBJ databases">
        <title>Genomic analysis of Lentibacillus sp. NKC220-2.</title>
        <authorList>
            <person name="Oh Y.J."/>
        </authorList>
    </citation>
    <scope>NUCLEOTIDE SEQUENCE [LARGE SCALE GENOMIC DNA]</scope>
    <source>
        <strain evidence="2 3">NKC220-2</strain>
    </source>
</reference>
<name>A0A5S3QJK6_9BACI</name>
<accession>A0A5S3QJK6</accession>
<organism evidence="2 3">
    <name type="scientific">Lentibacillus cibarius</name>
    <dbReference type="NCBI Taxonomy" id="2583219"/>
    <lineage>
        <taxon>Bacteria</taxon>
        <taxon>Bacillati</taxon>
        <taxon>Bacillota</taxon>
        <taxon>Bacilli</taxon>
        <taxon>Bacillales</taxon>
        <taxon>Bacillaceae</taxon>
        <taxon>Lentibacillus</taxon>
    </lineage>
</organism>
<dbReference type="Pfam" id="PF17261">
    <property type="entry name" value="DUF5327"/>
    <property type="match status" value="1"/>
</dbReference>